<dbReference type="PANTHER" id="PTHR30363:SF44">
    <property type="entry name" value="AGA OPERON TRANSCRIPTIONAL REPRESSOR-RELATED"/>
    <property type="match status" value="1"/>
</dbReference>
<dbReference type="InterPro" id="IPR050313">
    <property type="entry name" value="Carb_Metab_HTH_regulators"/>
</dbReference>
<name>A0A1I3MAT0_9PSEU</name>
<dbReference type="GO" id="GO:0003700">
    <property type="term" value="F:DNA-binding transcription factor activity"/>
    <property type="evidence" value="ECO:0007669"/>
    <property type="project" value="InterPro"/>
</dbReference>
<protein>
    <submittedName>
        <fullName evidence="5">DeoR family transcriptional regulator, aga operon transcriptional repressor</fullName>
    </submittedName>
</protein>
<dbReference type="PROSITE" id="PS51000">
    <property type="entry name" value="HTH_DEOR_2"/>
    <property type="match status" value="1"/>
</dbReference>
<dbReference type="GO" id="GO:0003677">
    <property type="term" value="F:DNA binding"/>
    <property type="evidence" value="ECO:0007669"/>
    <property type="project" value="UniProtKB-KW"/>
</dbReference>
<dbReference type="Gene3D" id="3.40.50.1360">
    <property type="match status" value="1"/>
</dbReference>
<dbReference type="InterPro" id="IPR037171">
    <property type="entry name" value="NagB/RpiA_transferase-like"/>
</dbReference>
<dbReference type="InterPro" id="IPR018356">
    <property type="entry name" value="Tscrpt_reg_HTH_DeoR_CS"/>
</dbReference>
<dbReference type="SMART" id="SM00420">
    <property type="entry name" value="HTH_DEOR"/>
    <property type="match status" value="1"/>
</dbReference>
<dbReference type="InterPro" id="IPR036390">
    <property type="entry name" value="WH_DNA-bd_sf"/>
</dbReference>
<evidence type="ECO:0000313" key="6">
    <source>
        <dbReference type="Proteomes" id="UP000199025"/>
    </source>
</evidence>
<dbReference type="STRING" id="115433.SAMN05421835_102254"/>
<dbReference type="Pfam" id="PF00455">
    <property type="entry name" value="DeoRC"/>
    <property type="match status" value="1"/>
</dbReference>
<dbReference type="OrthoDB" id="7688673at2"/>
<dbReference type="SUPFAM" id="SSF100950">
    <property type="entry name" value="NagB/RpiA/CoA transferase-like"/>
    <property type="match status" value="1"/>
</dbReference>
<evidence type="ECO:0000313" key="5">
    <source>
        <dbReference type="EMBL" id="SFI94164.1"/>
    </source>
</evidence>
<dbReference type="PROSITE" id="PS00894">
    <property type="entry name" value="HTH_DEOR_1"/>
    <property type="match status" value="1"/>
</dbReference>
<dbReference type="SMART" id="SM01134">
    <property type="entry name" value="DeoRC"/>
    <property type="match status" value="1"/>
</dbReference>
<dbReference type="PRINTS" id="PR00037">
    <property type="entry name" value="HTHLACR"/>
</dbReference>
<proteinExistence type="predicted"/>
<evidence type="ECO:0000259" key="4">
    <source>
        <dbReference type="PROSITE" id="PS51000"/>
    </source>
</evidence>
<dbReference type="EMBL" id="FORP01000002">
    <property type="protein sequence ID" value="SFI94164.1"/>
    <property type="molecule type" value="Genomic_DNA"/>
</dbReference>
<keyword evidence="6" id="KW-1185">Reference proteome</keyword>
<dbReference type="AlphaFoldDB" id="A0A1I3MAT0"/>
<evidence type="ECO:0000256" key="2">
    <source>
        <dbReference type="ARBA" id="ARBA00023125"/>
    </source>
</evidence>
<gene>
    <name evidence="5" type="ORF">SAMN05421835_102254</name>
</gene>
<keyword evidence="1" id="KW-0805">Transcription regulation</keyword>
<dbReference type="InterPro" id="IPR014036">
    <property type="entry name" value="DeoR-like_C"/>
</dbReference>
<evidence type="ECO:0000256" key="3">
    <source>
        <dbReference type="ARBA" id="ARBA00023163"/>
    </source>
</evidence>
<dbReference type="PANTHER" id="PTHR30363">
    <property type="entry name" value="HTH-TYPE TRANSCRIPTIONAL REGULATOR SRLR-RELATED"/>
    <property type="match status" value="1"/>
</dbReference>
<dbReference type="SUPFAM" id="SSF46785">
    <property type="entry name" value="Winged helix' DNA-binding domain"/>
    <property type="match status" value="1"/>
</dbReference>
<sequence>MNRDERLNTLLEMVGRRDRIEVEETAKELRVSPATIRRDLDHLAGRQLLIRTRGGAVRSSVAYDLSLRYGAGNHAEEKRRIGEVAAQLVRRGMVVGLNGGTTTTEVGRALAVRPEFNESTTVPALTVVTNALNIAHELAVRQCIKIVTTGGVAGTGTFELTGPLATPVLREVRLDLAFIGVDALDAARGLYHGQEADAEVTRLLASQAREVVAVADSTKLGAFAFARVCATTDVQMLITDTAATPTQIAAFETEGVQVLLA</sequence>
<organism evidence="5 6">
    <name type="scientific">Amycolatopsis sacchari</name>
    <dbReference type="NCBI Taxonomy" id="115433"/>
    <lineage>
        <taxon>Bacteria</taxon>
        <taxon>Bacillati</taxon>
        <taxon>Actinomycetota</taxon>
        <taxon>Actinomycetes</taxon>
        <taxon>Pseudonocardiales</taxon>
        <taxon>Pseudonocardiaceae</taxon>
        <taxon>Amycolatopsis</taxon>
    </lineage>
</organism>
<evidence type="ECO:0000256" key="1">
    <source>
        <dbReference type="ARBA" id="ARBA00023015"/>
    </source>
</evidence>
<dbReference type="InterPro" id="IPR001034">
    <property type="entry name" value="DeoR_HTH"/>
</dbReference>
<accession>A0A1I3MAT0</accession>
<dbReference type="Pfam" id="PF08220">
    <property type="entry name" value="HTH_DeoR"/>
    <property type="match status" value="1"/>
</dbReference>
<dbReference type="Proteomes" id="UP000199025">
    <property type="component" value="Unassembled WGS sequence"/>
</dbReference>
<keyword evidence="3" id="KW-0804">Transcription</keyword>
<feature type="domain" description="HTH deoR-type" evidence="4">
    <location>
        <begin position="3"/>
        <end position="58"/>
    </location>
</feature>
<dbReference type="RefSeq" id="WP_091504575.1">
    <property type="nucleotide sequence ID" value="NZ_CBDRCA010000004.1"/>
</dbReference>
<reference evidence="5 6" key="1">
    <citation type="submission" date="2016-10" db="EMBL/GenBank/DDBJ databases">
        <authorList>
            <person name="de Groot N.N."/>
        </authorList>
    </citation>
    <scope>NUCLEOTIDE SEQUENCE [LARGE SCALE GENOMIC DNA]</scope>
    <source>
        <strain evidence="5 6">DSM 44468</strain>
    </source>
</reference>
<keyword evidence="2" id="KW-0238">DNA-binding</keyword>